<dbReference type="InterPro" id="IPR042099">
    <property type="entry name" value="ANL_N_sf"/>
</dbReference>
<evidence type="ECO:0000256" key="3">
    <source>
        <dbReference type="ARBA" id="ARBA00022741"/>
    </source>
</evidence>
<evidence type="ECO:0000259" key="6">
    <source>
        <dbReference type="Pfam" id="PF00501"/>
    </source>
</evidence>
<evidence type="ECO:0000256" key="4">
    <source>
        <dbReference type="ARBA" id="ARBA00022840"/>
    </source>
</evidence>
<keyword evidence="9" id="KW-1185">Reference proteome</keyword>
<evidence type="ECO:0000259" key="7">
    <source>
        <dbReference type="Pfam" id="PF13193"/>
    </source>
</evidence>
<proteinExistence type="inferred from homology"/>
<dbReference type="PANTHER" id="PTHR43605">
    <property type="entry name" value="ACYL-COENZYME A SYNTHETASE"/>
    <property type="match status" value="1"/>
</dbReference>
<dbReference type="Gene3D" id="3.40.50.12780">
    <property type="entry name" value="N-terminal domain of ligase-like"/>
    <property type="match status" value="1"/>
</dbReference>
<dbReference type="Pfam" id="PF13193">
    <property type="entry name" value="AMP-binding_C"/>
    <property type="match status" value="1"/>
</dbReference>
<comment type="similarity">
    <text evidence="1">Belongs to the ATP-dependent AMP-binding enzyme family.</text>
</comment>
<sequence length="593" mass="65396">MTWHLAPDFLSYEDAKNEFSWDTIPDDYNIAYDLLRKHDDLDATALEQYYLDGRHETYSFRDLDVRSNRLANGLSDLGVGRGDRVAVVVPQKPANPLTHLACWKLGAISLPLSILFGEDSLRYRLNDSGAKVVVVDSSVRATLDTVREDCPDLEHVIEVDRSDSVADGIAPEGGDENHSNDSNHNNDSNDSYDFDEFCTDRSESFGIAETTPDTPAIIIYTSGSTGPPKGVLHTHDLWLGHCPAFHMYFERTGKTVESGDSVESAESAELAESSGSPADSVYWTPADWAWIGALGDVLFPAWHYGETVVGCPMGGFDAETAYELLEQFSVTDTFLPPTAIRMMMGVENPTETYELSLRNICSGGEPLTPEIIDWAATELDGVSVNELYGQTEANLLVANCGDWFPVRAGSMGKPVPGHEIAIIDPISGEEKAIGDVGMIAVKREDDPIVFEEYWNQAEKTGAVTLDGWHLTGDLGSRDSDGYFWFKSRDDDVIITSGYRVGPGEVESAILEHPDVEQVGVVGVPDDTRGEIVAAFVQPASTRDGDDAFREEIRTLVRDKLAKYEYPRKIEFVAELPQTTTGKIQRRKLRESDE</sequence>
<dbReference type="Gene3D" id="3.30.300.30">
    <property type="match status" value="1"/>
</dbReference>
<organism evidence="8 9">
    <name type="scientific">Haladaptatus litoreus</name>
    <dbReference type="NCBI Taxonomy" id="553468"/>
    <lineage>
        <taxon>Archaea</taxon>
        <taxon>Methanobacteriati</taxon>
        <taxon>Methanobacteriota</taxon>
        <taxon>Stenosarchaea group</taxon>
        <taxon>Halobacteria</taxon>
        <taxon>Halobacteriales</taxon>
        <taxon>Haladaptataceae</taxon>
        <taxon>Haladaptatus</taxon>
    </lineage>
</organism>
<dbReference type="OrthoDB" id="193284at2157"/>
<dbReference type="GO" id="GO:0004321">
    <property type="term" value="F:fatty-acyl-CoA synthase activity"/>
    <property type="evidence" value="ECO:0007669"/>
    <property type="project" value="TreeGrafter"/>
</dbReference>
<protein>
    <submittedName>
        <fullName evidence="8">Acetyl-CoA synthetase</fullName>
    </submittedName>
</protein>
<evidence type="ECO:0000256" key="5">
    <source>
        <dbReference type="SAM" id="MobiDB-lite"/>
    </source>
</evidence>
<dbReference type="PANTHER" id="PTHR43605:SF10">
    <property type="entry name" value="ACYL-COA SYNTHETASE MEDIUM CHAIN FAMILY MEMBER 3"/>
    <property type="match status" value="1"/>
</dbReference>
<dbReference type="GO" id="GO:0015645">
    <property type="term" value="F:fatty acid ligase activity"/>
    <property type="evidence" value="ECO:0007669"/>
    <property type="project" value="TreeGrafter"/>
</dbReference>
<dbReference type="InterPro" id="IPR045851">
    <property type="entry name" value="AMP-bd_C_sf"/>
</dbReference>
<dbReference type="EMBL" id="FTNO01000005">
    <property type="protein sequence ID" value="SIR82290.1"/>
    <property type="molecule type" value="Genomic_DNA"/>
</dbReference>
<dbReference type="RefSeq" id="WP_076431842.1">
    <property type="nucleotide sequence ID" value="NZ_FTNO01000005.1"/>
</dbReference>
<evidence type="ECO:0000313" key="8">
    <source>
        <dbReference type="EMBL" id="SIR82290.1"/>
    </source>
</evidence>
<dbReference type="InterPro" id="IPR000873">
    <property type="entry name" value="AMP-dep_synth/lig_dom"/>
</dbReference>
<evidence type="ECO:0000313" key="9">
    <source>
        <dbReference type="Proteomes" id="UP000186914"/>
    </source>
</evidence>
<dbReference type="GO" id="GO:0006633">
    <property type="term" value="P:fatty acid biosynthetic process"/>
    <property type="evidence" value="ECO:0007669"/>
    <property type="project" value="TreeGrafter"/>
</dbReference>
<dbReference type="InterPro" id="IPR051087">
    <property type="entry name" value="Mitochondrial_ACSM"/>
</dbReference>
<keyword evidence="3" id="KW-0547">Nucleotide-binding</keyword>
<dbReference type="GO" id="GO:0016405">
    <property type="term" value="F:CoA-ligase activity"/>
    <property type="evidence" value="ECO:0007669"/>
    <property type="project" value="UniProtKB-ARBA"/>
</dbReference>
<dbReference type="GO" id="GO:0006637">
    <property type="term" value="P:acyl-CoA metabolic process"/>
    <property type="evidence" value="ECO:0007669"/>
    <property type="project" value="TreeGrafter"/>
</dbReference>
<dbReference type="AlphaFoldDB" id="A0A1N7E2J8"/>
<feature type="domain" description="AMP-binding enzyme C-terminal" evidence="7">
    <location>
        <begin position="504"/>
        <end position="582"/>
    </location>
</feature>
<name>A0A1N7E2J8_9EURY</name>
<dbReference type="Pfam" id="PF00501">
    <property type="entry name" value="AMP-binding"/>
    <property type="match status" value="1"/>
</dbReference>
<dbReference type="InterPro" id="IPR025110">
    <property type="entry name" value="AMP-bd_C"/>
</dbReference>
<dbReference type="InterPro" id="IPR020845">
    <property type="entry name" value="AMP-binding_CS"/>
</dbReference>
<evidence type="ECO:0000256" key="1">
    <source>
        <dbReference type="ARBA" id="ARBA00006432"/>
    </source>
</evidence>
<evidence type="ECO:0000256" key="2">
    <source>
        <dbReference type="ARBA" id="ARBA00022598"/>
    </source>
</evidence>
<dbReference type="Proteomes" id="UP000186914">
    <property type="component" value="Unassembled WGS sequence"/>
</dbReference>
<feature type="domain" description="AMP-dependent synthetase/ligase" evidence="6">
    <location>
        <begin position="42"/>
        <end position="454"/>
    </location>
</feature>
<keyword evidence="2" id="KW-0436">Ligase</keyword>
<keyword evidence="4" id="KW-0067">ATP-binding</keyword>
<feature type="region of interest" description="Disordered" evidence="5">
    <location>
        <begin position="164"/>
        <end position="193"/>
    </location>
</feature>
<accession>A0A1N7E2J8</accession>
<dbReference type="SUPFAM" id="SSF56801">
    <property type="entry name" value="Acetyl-CoA synthetase-like"/>
    <property type="match status" value="1"/>
</dbReference>
<reference evidence="9" key="1">
    <citation type="submission" date="2017-01" db="EMBL/GenBank/DDBJ databases">
        <authorList>
            <person name="Varghese N."/>
            <person name="Submissions S."/>
        </authorList>
    </citation>
    <scope>NUCLEOTIDE SEQUENCE [LARGE SCALE GENOMIC DNA]</scope>
    <source>
        <strain evidence="9">CGMCC 1.7737</strain>
    </source>
</reference>
<gene>
    <name evidence="8" type="ORF">SAMN05421858_3964</name>
</gene>
<dbReference type="GO" id="GO:0005524">
    <property type="term" value="F:ATP binding"/>
    <property type="evidence" value="ECO:0007669"/>
    <property type="project" value="UniProtKB-KW"/>
</dbReference>
<dbReference type="PROSITE" id="PS00455">
    <property type="entry name" value="AMP_BINDING"/>
    <property type="match status" value="1"/>
</dbReference>